<dbReference type="OrthoDB" id="541276at2759"/>
<evidence type="ECO:0000256" key="1">
    <source>
        <dbReference type="SAM" id="MobiDB-lite"/>
    </source>
</evidence>
<dbReference type="InParanoid" id="A0A1C7N0N5"/>
<evidence type="ECO:0000313" key="3">
    <source>
        <dbReference type="Proteomes" id="UP000093000"/>
    </source>
</evidence>
<organism evidence="2 3">
    <name type="scientific">Choanephora cucurbitarum</name>
    <dbReference type="NCBI Taxonomy" id="101091"/>
    <lineage>
        <taxon>Eukaryota</taxon>
        <taxon>Fungi</taxon>
        <taxon>Fungi incertae sedis</taxon>
        <taxon>Mucoromycota</taxon>
        <taxon>Mucoromycotina</taxon>
        <taxon>Mucoromycetes</taxon>
        <taxon>Mucorales</taxon>
        <taxon>Mucorineae</taxon>
        <taxon>Choanephoraceae</taxon>
        <taxon>Choanephoroideae</taxon>
        <taxon>Choanephora</taxon>
    </lineage>
</organism>
<reference evidence="2 3" key="1">
    <citation type="submission" date="2016-03" db="EMBL/GenBank/DDBJ databases">
        <title>Choanephora cucurbitarum.</title>
        <authorList>
            <person name="Min B."/>
            <person name="Park H."/>
            <person name="Park J.-H."/>
            <person name="Shin H.-D."/>
            <person name="Choi I.-G."/>
        </authorList>
    </citation>
    <scope>NUCLEOTIDE SEQUENCE [LARGE SCALE GENOMIC DNA]</scope>
    <source>
        <strain evidence="2 3">KUS-F28377</strain>
    </source>
</reference>
<protein>
    <submittedName>
        <fullName evidence="2">Negative regulator of sexual conjugation and meiosis</fullName>
    </submittedName>
</protein>
<keyword evidence="3" id="KW-1185">Reference proteome</keyword>
<proteinExistence type="predicted"/>
<dbReference type="EMBL" id="LUGH01000807">
    <property type="protein sequence ID" value="OBZ82705.1"/>
    <property type="molecule type" value="Genomic_DNA"/>
</dbReference>
<evidence type="ECO:0000313" key="2">
    <source>
        <dbReference type="EMBL" id="OBZ82705.1"/>
    </source>
</evidence>
<accession>A0A1C7N0N5</accession>
<dbReference type="Proteomes" id="UP000093000">
    <property type="component" value="Unassembled WGS sequence"/>
</dbReference>
<comment type="caution">
    <text evidence="2">The sequence shown here is derived from an EMBL/GenBank/DDBJ whole genome shotgun (WGS) entry which is preliminary data.</text>
</comment>
<sequence>NPWRLASLEDETFCGFLQDPNLLLKILPISIELNRILKRIFCLDPHRRITLDELHARISRCAHFTRTPEVIRYETMMLLNKKKKKTMKIQLPSTQLDLPSPPQTPGADNRSLCSTPSTQSALTEPDSTGLYDNQKKGNLDSQLRIVV</sequence>
<feature type="compositionally biased region" description="Polar residues" evidence="1">
    <location>
        <begin position="111"/>
        <end position="126"/>
    </location>
</feature>
<gene>
    <name evidence="2" type="primary">ran1_3</name>
    <name evidence="2" type="ORF">A0J61_09244</name>
</gene>
<feature type="non-terminal residue" evidence="2">
    <location>
        <position position="1"/>
    </location>
</feature>
<feature type="region of interest" description="Disordered" evidence="1">
    <location>
        <begin position="92"/>
        <end position="135"/>
    </location>
</feature>
<name>A0A1C7N0N5_9FUNG</name>
<dbReference type="AlphaFoldDB" id="A0A1C7N0N5"/>
<dbReference type="STRING" id="101091.A0A1C7N0N5"/>